<sequence length="355" mass="41456">MKKLRKTQANKLDEFIEDHLLPHKEFRKQVNEAIDIICTFLKERCFRCAPHRVQVSKVVKGGSSGKGTTLRGRSDADLVVFLTNLTSFQEQLERRGEFIEEIRRQLEACQREKTFEVKFEVQKRRENPRVLSFVLRSPKFNQAVEFDVLPAFDALGQLTKDYRPDPKIYVQLIQECKKLGKEGEFSPCFTELQRDFLKNRPTKLKSLIRLVKHWYQQCECKLKQKGSLPPKYALEMLTIYAWEKGSRAQDFDLPEGFRTVLELVIQYQHLCIFWLVNYSLNDESRVLRNFLLDQMKRTRPVILDPADPTGDVGGGDSWCWHLLAKEATECLSSLCFRDKLGCPIQPWKVPTESSF</sequence>
<dbReference type="Proteomes" id="UP001162501">
    <property type="component" value="Chromosome 14"/>
</dbReference>
<accession>A0ACB0E3M3</accession>
<reference evidence="1" key="1">
    <citation type="submission" date="2023-05" db="EMBL/GenBank/DDBJ databases">
        <authorList>
            <consortium name="ELIXIR-Norway"/>
        </authorList>
    </citation>
    <scope>NUCLEOTIDE SEQUENCE</scope>
</reference>
<organism evidence="1 2">
    <name type="scientific">Rangifer tarandus platyrhynchus</name>
    <name type="common">Svalbard reindeer</name>
    <dbReference type="NCBI Taxonomy" id="3082113"/>
    <lineage>
        <taxon>Eukaryota</taxon>
        <taxon>Metazoa</taxon>
        <taxon>Chordata</taxon>
        <taxon>Craniata</taxon>
        <taxon>Vertebrata</taxon>
        <taxon>Euteleostomi</taxon>
        <taxon>Mammalia</taxon>
        <taxon>Eutheria</taxon>
        <taxon>Laurasiatheria</taxon>
        <taxon>Artiodactyla</taxon>
        <taxon>Ruminantia</taxon>
        <taxon>Pecora</taxon>
        <taxon>Cervidae</taxon>
        <taxon>Odocoileinae</taxon>
        <taxon>Rangifer</taxon>
    </lineage>
</organism>
<protein>
    <submittedName>
        <fullName evidence="1">Uncharacterized protein</fullName>
    </submittedName>
</protein>
<dbReference type="EMBL" id="OX596098">
    <property type="protein sequence ID" value="CAI9695213.1"/>
    <property type="molecule type" value="Genomic_DNA"/>
</dbReference>
<gene>
    <name evidence="1" type="ORF">MRATA1EN3_LOCUS6426</name>
</gene>
<evidence type="ECO:0000313" key="2">
    <source>
        <dbReference type="Proteomes" id="UP001162501"/>
    </source>
</evidence>
<proteinExistence type="predicted"/>
<evidence type="ECO:0000313" key="1">
    <source>
        <dbReference type="EMBL" id="CAI9695213.1"/>
    </source>
</evidence>
<name>A0ACB0E3M3_RANTA</name>